<dbReference type="InterPro" id="IPR009057">
    <property type="entry name" value="Homeodomain-like_sf"/>
</dbReference>
<dbReference type="GO" id="GO:0003677">
    <property type="term" value="F:DNA binding"/>
    <property type="evidence" value="ECO:0007669"/>
    <property type="project" value="UniProtKB-UniRule"/>
</dbReference>
<name>A0A7D4FGL6_FINMA</name>
<dbReference type="SUPFAM" id="SSF46689">
    <property type="entry name" value="Homeodomain-like"/>
    <property type="match status" value="1"/>
</dbReference>
<protein>
    <submittedName>
        <fullName evidence="4">TetR/AcrR family transcriptional regulator</fullName>
    </submittedName>
</protein>
<evidence type="ECO:0000313" key="4">
    <source>
        <dbReference type="EMBL" id="QKH78934.1"/>
    </source>
</evidence>
<accession>A0A7D4FGL6</accession>
<dbReference type="RefSeq" id="WP_002840758.1">
    <property type="nucleotide sequence ID" value="NZ_CP054000.1"/>
</dbReference>
<reference evidence="4 5" key="1">
    <citation type="submission" date="2020-05" db="EMBL/GenBank/DDBJ databases">
        <title>FDA dAtabase for Regulatory Grade micrObial Sequences (FDA-ARGOS): Supporting development and validation of Infectious Disease Dx tests.</title>
        <authorList>
            <person name="Pederson C."/>
            <person name="Tallon L."/>
            <person name="Sadzewicz L."/>
            <person name="Zhao X."/>
            <person name="Vavikolanu K."/>
            <person name="Mehta A."/>
            <person name="Aluvathingal J."/>
            <person name="Nadendla S."/>
            <person name="Myers T."/>
            <person name="Yan Y."/>
            <person name="Sichtig H."/>
        </authorList>
    </citation>
    <scope>NUCLEOTIDE SEQUENCE [LARGE SCALE GENOMIC DNA]</scope>
    <source>
        <strain evidence="4 5">FDAARGOS_764</strain>
    </source>
</reference>
<feature type="domain" description="HTH tetR-type" evidence="3">
    <location>
        <begin position="13"/>
        <end position="73"/>
    </location>
</feature>
<evidence type="ECO:0000256" key="1">
    <source>
        <dbReference type="ARBA" id="ARBA00023125"/>
    </source>
</evidence>
<evidence type="ECO:0000256" key="2">
    <source>
        <dbReference type="PROSITE-ProRule" id="PRU00335"/>
    </source>
</evidence>
<proteinExistence type="predicted"/>
<sequence length="221" mass="26190">MLDTKKKLTKHKKNMINGFMNCTKKIIREQGIDAVTIRKVAECSMMNSATIYNYFENLDHLIIFSIMDQLEDYIKALPDAIKDCDNSLDKFYAIWDCFVKYSFNSSDAYMRLFFSNLENQIEYYIEQYYKIFPMELNTEDYPDDVIDMLNSSAIFTRNIYIMKDFVAEGIIDEKDLYDINNIMIFTYEGLLRRVNSGVLDIDKGISMFNNYIRKIINLFKK</sequence>
<dbReference type="AlphaFoldDB" id="A0A7D4FGL6"/>
<feature type="DNA-binding region" description="H-T-H motif" evidence="2">
    <location>
        <begin position="36"/>
        <end position="55"/>
    </location>
</feature>
<keyword evidence="1 2" id="KW-0238">DNA-binding</keyword>
<dbReference type="Pfam" id="PF00440">
    <property type="entry name" value="TetR_N"/>
    <property type="match status" value="1"/>
</dbReference>
<evidence type="ECO:0000313" key="5">
    <source>
        <dbReference type="Proteomes" id="UP000502899"/>
    </source>
</evidence>
<evidence type="ECO:0000259" key="3">
    <source>
        <dbReference type="PROSITE" id="PS50977"/>
    </source>
</evidence>
<dbReference type="InterPro" id="IPR001647">
    <property type="entry name" value="HTH_TetR"/>
</dbReference>
<dbReference type="Gene3D" id="1.10.357.10">
    <property type="entry name" value="Tetracycline Repressor, domain 2"/>
    <property type="match status" value="1"/>
</dbReference>
<organism evidence="4 5">
    <name type="scientific">Finegoldia magna</name>
    <name type="common">Peptostreptococcus magnus</name>
    <dbReference type="NCBI Taxonomy" id="1260"/>
    <lineage>
        <taxon>Bacteria</taxon>
        <taxon>Bacillati</taxon>
        <taxon>Bacillota</taxon>
        <taxon>Tissierellia</taxon>
        <taxon>Tissierellales</taxon>
        <taxon>Peptoniphilaceae</taxon>
        <taxon>Finegoldia</taxon>
    </lineage>
</organism>
<gene>
    <name evidence="4" type="ORF">FOC70_00545</name>
</gene>
<dbReference type="Proteomes" id="UP000502899">
    <property type="component" value="Chromosome"/>
</dbReference>
<dbReference type="PROSITE" id="PS50977">
    <property type="entry name" value="HTH_TETR_2"/>
    <property type="match status" value="1"/>
</dbReference>
<dbReference type="EMBL" id="CP054000">
    <property type="protein sequence ID" value="QKH78934.1"/>
    <property type="molecule type" value="Genomic_DNA"/>
</dbReference>